<dbReference type="Proteomes" id="UP001595690">
    <property type="component" value="Unassembled WGS sequence"/>
</dbReference>
<reference evidence="6" key="1">
    <citation type="journal article" date="2019" name="Int. J. Syst. Evol. Microbiol.">
        <title>The Global Catalogue of Microorganisms (GCM) 10K type strain sequencing project: providing services to taxonomists for standard genome sequencing and annotation.</title>
        <authorList>
            <consortium name="The Broad Institute Genomics Platform"/>
            <consortium name="The Broad Institute Genome Sequencing Center for Infectious Disease"/>
            <person name="Wu L."/>
            <person name="Ma J."/>
        </authorList>
    </citation>
    <scope>NUCLEOTIDE SEQUENCE [LARGE SCALE GENOMIC DNA]</scope>
    <source>
        <strain evidence="6">CGMCC 4.7405</strain>
    </source>
</reference>
<dbReference type="CDD" id="cd03784">
    <property type="entry name" value="GT1_Gtf-like"/>
    <property type="match status" value="1"/>
</dbReference>
<dbReference type="SUPFAM" id="SSF53756">
    <property type="entry name" value="UDP-Glycosyltransferase/glycogen phosphorylase"/>
    <property type="match status" value="1"/>
</dbReference>
<evidence type="ECO:0000259" key="3">
    <source>
        <dbReference type="Pfam" id="PF03033"/>
    </source>
</evidence>
<gene>
    <name evidence="5" type="ORF">ACFOWZ_24390</name>
</gene>
<dbReference type="PANTHER" id="PTHR48050">
    <property type="entry name" value="STEROL 3-BETA-GLUCOSYLTRANSFERASE"/>
    <property type="match status" value="1"/>
</dbReference>
<evidence type="ECO:0000256" key="2">
    <source>
        <dbReference type="ARBA" id="ARBA00023194"/>
    </source>
</evidence>
<organism evidence="5 6">
    <name type="scientific">Lentzea rhizosphaerae</name>
    <dbReference type="NCBI Taxonomy" id="2041025"/>
    <lineage>
        <taxon>Bacteria</taxon>
        <taxon>Bacillati</taxon>
        <taxon>Actinomycetota</taxon>
        <taxon>Actinomycetes</taxon>
        <taxon>Pseudonocardiales</taxon>
        <taxon>Pseudonocardiaceae</taxon>
        <taxon>Lentzea</taxon>
    </lineage>
</organism>
<dbReference type="Pfam" id="PF03033">
    <property type="entry name" value="Glyco_transf_28"/>
    <property type="match status" value="1"/>
</dbReference>
<evidence type="ECO:0000256" key="1">
    <source>
        <dbReference type="ARBA" id="ARBA00004660"/>
    </source>
</evidence>
<dbReference type="InterPro" id="IPR050426">
    <property type="entry name" value="Glycosyltransferase_28"/>
</dbReference>
<comment type="caution">
    <text evidence="5">The sequence shown here is derived from an EMBL/GenBank/DDBJ whole genome shotgun (WGS) entry which is preliminary data.</text>
</comment>
<proteinExistence type="predicted"/>
<accession>A0ABV8BY09</accession>
<comment type="pathway">
    <text evidence="1">Antibiotic biosynthesis; vancomycin biosynthesis.</text>
</comment>
<dbReference type="InterPro" id="IPR002213">
    <property type="entry name" value="UDP_glucos_trans"/>
</dbReference>
<name>A0ABV8BY09_9PSEU</name>
<dbReference type="InterPro" id="IPR010610">
    <property type="entry name" value="EryCIII-like_C"/>
</dbReference>
<protein>
    <submittedName>
        <fullName evidence="5">Glycosyltransferase</fullName>
    </submittedName>
</protein>
<evidence type="ECO:0000259" key="4">
    <source>
        <dbReference type="Pfam" id="PF06722"/>
    </source>
</evidence>
<dbReference type="PANTHER" id="PTHR48050:SF13">
    <property type="entry name" value="STEROL 3-BETA-GLUCOSYLTRANSFERASE UGT80A2"/>
    <property type="match status" value="1"/>
</dbReference>
<evidence type="ECO:0000313" key="6">
    <source>
        <dbReference type="Proteomes" id="UP001595690"/>
    </source>
</evidence>
<keyword evidence="6" id="KW-1185">Reference proteome</keyword>
<keyword evidence="2" id="KW-0045">Antibiotic biosynthesis</keyword>
<evidence type="ECO:0000313" key="5">
    <source>
        <dbReference type="EMBL" id="MFC3894632.1"/>
    </source>
</evidence>
<dbReference type="Pfam" id="PF06722">
    <property type="entry name" value="EryCIII-like_C"/>
    <property type="match status" value="1"/>
</dbReference>
<dbReference type="Gene3D" id="3.40.50.2000">
    <property type="entry name" value="Glycogen Phosphorylase B"/>
    <property type="match status" value="2"/>
</dbReference>
<dbReference type="EMBL" id="JBHRZI010000019">
    <property type="protein sequence ID" value="MFC3894632.1"/>
    <property type="molecule type" value="Genomic_DNA"/>
</dbReference>
<feature type="domain" description="Erythromycin biosynthesis protein CIII-like C-terminal" evidence="4">
    <location>
        <begin position="275"/>
        <end position="349"/>
    </location>
</feature>
<dbReference type="RefSeq" id="WP_382376194.1">
    <property type="nucleotide sequence ID" value="NZ_JBHRZI010000019.1"/>
</dbReference>
<sequence length="389" mass="41587">MRFLVSTIGSRGEAQPVTALAVQLKELGNEVKVVAPPDFEDLVTSNGVEFTPAGPTLRTVTAVKLKPEDLGRLAEESVREQFRVVKQAAEGADVLVAGGALQHATRSVAESIDAHYVYASFCANTLPSPHHAPPAMLGRVPVNGTPEENLAQWDQQRHFFAHSRETLNAERAQLGLAPIDDVRDHIFGDAPWLAADPVLGPWPGPGELVQTGAWLADDQRPLSPALDAFLDDGEPPVYFGLGSMRGAQDAAATAIESARVLGKRVVLQRGWADLRLSDHAPDCIAIGEVNQQALFRRVAVVVHHGGAGTTTTAAAAGAPQIVLPHMYDQYYWGEQVERLGIGRSAQAVTTEVLGDVLQLAEQAAKVATLVRTDGARVAAQRLMELNRAS</sequence>
<dbReference type="InterPro" id="IPR004276">
    <property type="entry name" value="GlycoTrans_28_N"/>
</dbReference>
<feature type="domain" description="Glycosyltransferase family 28 N-terminal" evidence="3">
    <location>
        <begin position="4"/>
        <end position="89"/>
    </location>
</feature>